<keyword evidence="1" id="KW-0812">Transmembrane</keyword>
<sequence length="115" mass="12311">MDSNGSKPGNSVLEELTGFKPKAFVIIIAVAYMSLLTIPAAINSVGLPAMPIVIGVMLIQYGLLYFVGKIHGSSILKTMTGNGFIGWLMWLALVCMLMLPVIHLLTMFGIINIGS</sequence>
<dbReference type="RefSeq" id="WP_341628474.1">
    <property type="nucleotide sequence ID" value="NZ_JBAKBA010000030.1"/>
</dbReference>
<protein>
    <submittedName>
        <fullName evidence="2">Uncharacterized protein</fullName>
    </submittedName>
</protein>
<gene>
    <name evidence="2" type="ORF">V6255_12580</name>
</gene>
<feature type="transmembrane region" description="Helical" evidence="1">
    <location>
        <begin position="23"/>
        <end position="42"/>
    </location>
</feature>
<keyword evidence="1" id="KW-0472">Membrane</keyword>
<organism evidence="2 3">
    <name type="scientific">Psychromonas arctica</name>
    <dbReference type="NCBI Taxonomy" id="168275"/>
    <lineage>
        <taxon>Bacteria</taxon>
        <taxon>Pseudomonadati</taxon>
        <taxon>Pseudomonadota</taxon>
        <taxon>Gammaproteobacteria</taxon>
        <taxon>Alteromonadales</taxon>
        <taxon>Psychromonadaceae</taxon>
        <taxon>Psychromonas</taxon>
    </lineage>
</organism>
<evidence type="ECO:0000256" key="1">
    <source>
        <dbReference type="SAM" id="Phobius"/>
    </source>
</evidence>
<accession>A0ABU9HDI2</accession>
<reference evidence="2 3" key="1">
    <citation type="submission" date="2024-02" db="EMBL/GenBank/DDBJ databases">
        <title>Bacteria isolated from the canopy kelp, Nereocystis luetkeana.</title>
        <authorList>
            <person name="Pfister C.A."/>
            <person name="Younker I.T."/>
            <person name="Light S.H."/>
        </authorList>
    </citation>
    <scope>NUCLEOTIDE SEQUENCE [LARGE SCALE GENOMIC DNA]</scope>
    <source>
        <strain evidence="2 3">TI.2.07</strain>
    </source>
</reference>
<dbReference type="Proteomes" id="UP001366060">
    <property type="component" value="Unassembled WGS sequence"/>
</dbReference>
<dbReference type="EMBL" id="JBAKBA010000030">
    <property type="protein sequence ID" value="MEL0659973.1"/>
    <property type="molecule type" value="Genomic_DNA"/>
</dbReference>
<evidence type="ECO:0000313" key="3">
    <source>
        <dbReference type="Proteomes" id="UP001366060"/>
    </source>
</evidence>
<keyword evidence="3" id="KW-1185">Reference proteome</keyword>
<comment type="caution">
    <text evidence="2">The sequence shown here is derived from an EMBL/GenBank/DDBJ whole genome shotgun (WGS) entry which is preliminary data.</text>
</comment>
<name>A0ABU9HDI2_9GAMM</name>
<feature type="transmembrane region" description="Helical" evidence="1">
    <location>
        <begin position="87"/>
        <end position="111"/>
    </location>
</feature>
<evidence type="ECO:0000313" key="2">
    <source>
        <dbReference type="EMBL" id="MEL0659973.1"/>
    </source>
</evidence>
<proteinExistence type="predicted"/>
<feature type="transmembrane region" description="Helical" evidence="1">
    <location>
        <begin position="48"/>
        <end position="67"/>
    </location>
</feature>
<keyword evidence="1" id="KW-1133">Transmembrane helix</keyword>